<dbReference type="GO" id="GO:0046983">
    <property type="term" value="F:protein dimerization activity"/>
    <property type="evidence" value="ECO:0007669"/>
    <property type="project" value="InterPro"/>
</dbReference>
<dbReference type="InterPro" id="IPR016461">
    <property type="entry name" value="COMT-like"/>
</dbReference>
<dbReference type="GO" id="GO:0008171">
    <property type="term" value="F:O-methyltransferase activity"/>
    <property type="evidence" value="ECO:0007669"/>
    <property type="project" value="InterPro"/>
</dbReference>
<dbReference type="InterPro" id="IPR036388">
    <property type="entry name" value="WH-like_DNA-bd_sf"/>
</dbReference>
<comment type="caution">
    <text evidence="6">The sequence shown here is derived from an EMBL/GenBank/DDBJ whole genome shotgun (WGS) entry which is preliminary data.</text>
</comment>
<gene>
    <name evidence="6" type="ORF">BDP27DRAFT_1328029</name>
</gene>
<proteinExistence type="predicted"/>
<dbReference type="OrthoDB" id="2410195at2759"/>
<keyword evidence="1 6" id="KW-0489">Methyltransferase</keyword>
<dbReference type="PANTHER" id="PTHR43712:SF2">
    <property type="entry name" value="O-METHYLTRANSFERASE CICE"/>
    <property type="match status" value="1"/>
</dbReference>
<organism evidence="6 7">
    <name type="scientific">Rhodocollybia butyracea</name>
    <dbReference type="NCBI Taxonomy" id="206335"/>
    <lineage>
        <taxon>Eukaryota</taxon>
        <taxon>Fungi</taxon>
        <taxon>Dikarya</taxon>
        <taxon>Basidiomycota</taxon>
        <taxon>Agaricomycotina</taxon>
        <taxon>Agaricomycetes</taxon>
        <taxon>Agaricomycetidae</taxon>
        <taxon>Agaricales</taxon>
        <taxon>Marasmiineae</taxon>
        <taxon>Omphalotaceae</taxon>
        <taxon>Rhodocollybia</taxon>
    </lineage>
</organism>
<dbReference type="InterPro" id="IPR029063">
    <property type="entry name" value="SAM-dependent_MTases_sf"/>
</dbReference>
<feature type="domain" description="O-methyltransferase dimerisation" evidence="5">
    <location>
        <begin position="77"/>
        <end position="154"/>
    </location>
</feature>
<evidence type="ECO:0000259" key="5">
    <source>
        <dbReference type="Pfam" id="PF08100"/>
    </source>
</evidence>
<sequence length="474" mass="52659">MSSEVQRLLDTITSAVTSLNQACATTGTTIPDIREPFHPSSENFRNSFEALQAARIISAAALQLEAIVAPPQIVLYHVVGGFLKSMALRVCLESNVTEILREAGREGMHVKDIAKCNGQDPQKLARFLRYLCSNHVYMEVKPDVFANNRISSLLDTKKSIAELRSRPLDKYKNTDGIAALFGHNLDECFKGAAYAWEALNDPAMICAEEHLGTPLNKAFNTQVPYFKFILNDDHRRVRFDASMQGMEQLQPADITLKAFEWESLPKGSKVVDVGGGIGNVLFPVAEHFPDLRLVIQDLPPVIESGKKIWTERMPAAIETGQVTPEAHNFFDPQPHQDVSVFFVKHVLHNWSDASCVKILKRLRDASNPSTRLVIMDSAMPYACRSKNQEKDGSTPGLAIDEAPEPLLANYGSMNETAYVLDMVMFVILKAQERTYDQLNKLLNEAGWTVASIKRKPGDASFVQIEAKPVSSSEL</sequence>
<keyword evidence="7" id="KW-1185">Reference proteome</keyword>
<dbReference type="Proteomes" id="UP000772434">
    <property type="component" value="Unassembled WGS sequence"/>
</dbReference>
<dbReference type="Gene3D" id="3.40.50.150">
    <property type="entry name" value="Vaccinia Virus protein VP39"/>
    <property type="match status" value="1"/>
</dbReference>
<dbReference type="InterPro" id="IPR012967">
    <property type="entry name" value="COMT_dimerisation"/>
</dbReference>
<dbReference type="InterPro" id="IPR036390">
    <property type="entry name" value="WH_DNA-bd_sf"/>
</dbReference>
<keyword evidence="2" id="KW-0808">Transferase</keyword>
<accession>A0A9P5PTR4</accession>
<dbReference type="AlphaFoldDB" id="A0A9P5PTR4"/>
<dbReference type="PROSITE" id="PS51683">
    <property type="entry name" value="SAM_OMT_II"/>
    <property type="match status" value="1"/>
</dbReference>
<dbReference type="SUPFAM" id="SSF53335">
    <property type="entry name" value="S-adenosyl-L-methionine-dependent methyltransferases"/>
    <property type="match status" value="1"/>
</dbReference>
<evidence type="ECO:0000256" key="2">
    <source>
        <dbReference type="ARBA" id="ARBA00022679"/>
    </source>
</evidence>
<dbReference type="Gene3D" id="1.10.10.10">
    <property type="entry name" value="Winged helix-like DNA-binding domain superfamily/Winged helix DNA-binding domain"/>
    <property type="match status" value="1"/>
</dbReference>
<reference evidence="6" key="1">
    <citation type="submission" date="2020-11" db="EMBL/GenBank/DDBJ databases">
        <authorList>
            <consortium name="DOE Joint Genome Institute"/>
            <person name="Ahrendt S."/>
            <person name="Riley R."/>
            <person name="Andreopoulos W."/>
            <person name="Labutti K."/>
            <person name="Pangilinan J."/>
            <person name="Ruiz-Duenas F.J."/>
            <person name="Barrasa J.M."/>
            <person name="Sanchez-Garcia M."/>
            <person name="Camarero S."/>
            <person name="Miyauchi S."/>
            <person name="Serrano A."/>
            <person name="Linde D."/>
            <person name="Babiker R."/>
            <person name="Drula E."/>
            <person name="Ayuso-Fernandez I."/>
            <person name="Pacheco R."/>
            <person name="Padilla G."/>
            <person name="Ferreira P."/>
            <person name="Barriuso J."/>
            <person name="Kellner H."/>
            <person name="Castanera R."/>
            <person name="Alfaro M."/>
            <person name="Ramirez L."/>
            <person name="Pisabarro A.G."/>
            <person name="Kuo A."/>
            <person name="Tritt A."/>
            <person name="Lipzen A."/>
            <person name="He G."/>
            <person name="Yan M."/>
            <person name="Ng V."/>
            <person name="Cullen D."/>
            <person name="Martin F."/>
            <person name="Rosso M.-N."/>
            <person name="Henrissat B."/>
            <person name="Hibbett D."/>
            <person name="Martinez A.T."/>
            <person name="Grigoriev I.V."/>
        </authorList>
    </citation>
    <scope>NUCLEOTIDE SEQUENCE</scope>
    <source>
        <strain evidence="6">AH 40177</strain>
    </source>
</reference>
<dbReference type="SUPFAM" id="SSF46785">
    <property type="entry name" value="Winged helix' DNA-binding domain"/>
    <property type="match status" value="1"/>
</dbReference>
<evidence type="ECO:0000259" key="4">
    <source>
        <dbReference type="Pfam" id="PF00891"/>
    </source>
</evidence>
<evidence type="ECO:0000256" key="1">
    <source>
        <dbReference type="ARBA" id="ARBA00022603"/>
    </source>
</evidence>
<evidence type="ECO:0000313" key="7">
    <source>
        <dbReference type="Proteomes" id="UP000772434"/>
    </source>
</evidence>
<protein>
    <submittedName>
        <fullName evidence="6">S-adenosyl-L-methionine-dependent methyltransferase</fullName>
    </submittedName>
</protein>
<dbReference type="GO" id="GO:0032259">
    <property type="term" value="P:methylation"/>
    <property type="evidence" value="ECO:0007669"/>
    <property type="project" value="UniProtKB-KW"/>
</dbReference>
<name>A0A9P5PTR4_9AGAR</name>
<keyword evidence="3" id="KW-0949">S-adenosyl-L-methionine</keyword>
<evidence type="ECO:0000256" key="3">
    <source>
        <dbReference type="ARBA" id="ARBA00022691"/>
    </source>
</evidence>
<dbReference type="EMBL" id="JADNRY010000066">
    <property type="protein sequence ID" value="KAF9067945.1"/>
    <property type="molecule type" value="Genomic_DNA"/>
</dbReference>
<dbReference type="PANTHER" id="PTHR43712">
    <property type="entry name" value="PUTATIVE (AFU_ORTHOLOGUE AFUA_4G14580)-RELATED"/>
    <property type="match status" value="1"/>
</dbReference>
<dbReference type="Pfam" id="PF08100">
    <property type="entry name" value="Dimerisation"/>
    <property type="match status" value="1"/>
</dbReference>
<feature type="domain" description="O-methyltransferase C-terminal" evidence="4">
    <location>
        <begin position="213"/>
        <end position="386"/>
    </location>
</feature>
<dbReference type="CDD" id="cd02440">
    <property type="entry name" value="AdoMet_MTases"/>
    <property type="match status" value="1"/>
</dbReference>
<dbReference type="InterPro" id="IPR001077">
    <property type="entry name" value="COMT_C"/>
</dbReference>
<evidence type="ECO:0000313" key="6">
    <source>
        <dbReference type="EMBL" id="KAF9067945.1"/>
    </source>
</evidence>
<dbReference type="Pfam" id="PF00891">
    <property type="entry name" value="Methyltransf_2"/>
    <property type="match status" value="1"/>
</dbReference>